<dbReference type="PANTHER" id="PTHR10395:SF7">
    <property type="entry name" value="5-HYDROXYISOURATE HYDROLASE"/>
    <property type="match status" value="1"/>
</dbReference>
<dbReference type="EMBL" id="JAFEUM010000002">
    <property type="protein sequence ID" value="MBM7036040.1"/>
    <property type="molecule type" value="Genomic_DNA"/>
</dbReference>
<organism evidence="11 12">
    <name type="scientific">Vibrio ulleungensis</name>
    <dbReference type="NCBI Taxonomy" id="2807619"/>
    <lineage>
        <taxon>Bacteria</taxon>
        <taxon>Pseudomonadati</taxon>
        <taxon>Pseudomonadota</taxon>
        <taxon>Gammaproteobacteria</taxon>
        <taxon>Vibrionales</taxon>
        <taxon>Vibrionaceae</taxon>
        <taxon>Vibrio</taxon>
    </lineage>
</organism>
<comment type="caution">
    <text evidence="11">The sequence shown here is derived from an EMBL/GenBank/DDBJ whole genome shotgun (WGS) entry which is preliminary data.</text>
</comment>
<dbReference type="PROSITE" id="PS00768">
    <property type="entry name" value="TRANSTHYRETIN_1"/>
    <property type="match status" value="1"/>
</dbReference>
<comment type="function">
    <text evidence="2">Catalyzes the hydrolysis of 5-hydroxyisourate (HIU) to 2-oxo-4-hydroxy-4-carboxy-5-ureidoimidazoline (OHCU).</text>
</comment>
<gene>
    <name evidence="11" type="primary">uraH</name>
    <name evidence="11" type="ORF">JQC93_06415</name>
</gene>
<evidence type="ECO:0000256" key="9">
    <source>
        <dbReference type="RuleBase" id="RU361270"/>
    </source>
</evidence>
<keyword evidence="12" id="KW-1185">Reference proteome</keyword>
<dbReference type="Gene3D" id="2.60.40.180">
    <property type="entry name" value="Transthyretin/hydroxyisourate hydrolase domain"/>
    <property type="match status" value="1"/>
</dbReference>
<evidence type="ECO:0000256" key="5">
    <source>
        <dbReference type="ARBA" id="ARBA00012609"/>
    </source>
</evidence>
<evidence type="ECO:0000256" key="7">
    <source>
        <dbReference type="ARBA" id="ARBA00022631"/>
    </source>
</evidence>
<evidence type="ECO:0000313" key="11">
    <source>
        <dbReference type="EMBL" id="MBM7036040.1"/>
    </source>
</evidence>
<name>A0ABS2HEP4_9VIBR</name>
<dbReference type="CDD" id="cd05822">
    <property type="entry name" value="TLP_HIUase"/>
    <property type="match status" value="1"/>
</dbReference>
<dbReference type="Proteomes" id="UP000809621">
    <property type="component" value="Unassembled WGS sequence"/>
</dbReference>
<dbReference type="GO" id="GO:0033971">
    <property type="term" value="F:hydroxyisourate hydrolase activity"/>
    <property type="evidence" value="ECO:0007669"/>
    <property type="project" value="UniProtKB-EC"/>
</dbReference>
<dbReference type="SUPFAM" id="SSF49472">
    <property type="entry name" value="Transthyretin (synonym: prealbumin)"/>
    <property type="match status" value="1"/>
</dbReference>
<evidence type="ECO:0000256" key="8">
    <source>
        <dbReference type="ARBA" id="ARBA00022801"/>
    </source>
</evidence>
<comment type="catalytic activity">
    <reaction evidence="1 9">
        <text>5-hydroxyisourate + H2O = 5-hydroxy-2-oxo-4-ureido-2,5-dihydro-1H-imidazole-5-carboxylate + H(+)</text>
        <dbReference type="Rhea" id="RHEA:23736"/>
        <dbReference type="ChEBI" id="CHEBI:15377"/>
        <dbReference type="ChEBI" id="CHEBI:15378"/>
        <dbReference type="ChEBI" id="CHEBI:18072"/>
        <dbReference type="ChEBI" id="CHEBI:58639"/>
        <dbReference type="EC" id="3.5.2.17"/>
    </reaction>
</comment>
<evidence type="ECO:0000256" key="6">
    <source>
        <dbReference type="ARBA" id="ARBA00017539"/>
    </source>
</evidence>
<protein>
    <recommendedName>
        <fullName evidence="6 9">5-hydroxyisourate hydrolase</fullName>
        <shortName evidence="9">HIU hydrolase</shortName>
        <shortName evidence="9">HIUHase</shortName>
        <ecNumber evidence="5 9">3.5.2.17</ecNumber>
    </recommendedName>
</protein>
<dbReference type="EC" id="3.5.2.17" evidence="5 9"/>
<evidence type="ECO:0000256" key="1">
    <source>
        <dbReference type="ARBA" id="ARBA00001043"/>
    </source>
</evidence>
<dbReference type="InterPro" id="IPR014306">
    <property type="entry name" value="Hydroxyisourate_hydrolase"/>
</dbReference>
<keyword evidence="7 9" id="KW-0659">Purine metabolism</keyword>
<dbReference type="PANTHER" id="PTHR10395">
    <property type="entry name" value="URICASE AND TRANSTHYRETIN-RELATED"/>
    <property type="match status" value="1"/>
</dbReference>
<reference evidence="11 12" key="1">
    <citation type="submission" date="2021-02" db="EMBL/GenBank/DDBJ databases">
        <authorList>
            <person name="Park J.-S."/>
        </authorList>
    </citation>
    <scope>NUCLEOTIDE SEQUENCE [LARGE SCALE GENOMIC DNA]</scope>
    <source>
        <strain evidence="11 12">188UL20-2</strain>
    </source>
</reference>
<dbReference type="PRINTS" id="PR00189">
    <property type="entry name" value="TRNSTHYRETIN"/>
</dbReference>
<evidence type="ECO:0000313" key="12">
    <source>
        <dbReference type="Proteomes" id="UP000809621"/>
    </source>
</evidence>
<evidence type="ECO:0000256" key="2">
    <source>
        <dbReference type="ARBA" id="ARBA00002704"/>
    </source>
</evidence>
<dbReference type="NCBIfam" id="TIGR02962">
    <property type="entry name" value="hdxy_isourate"/>
    <property type="match status" value="1"/>
</dbReference>
<dbReference type="InterPro" id="IPR023416">
    <property type="entry name" value="Transthyretin/HIU_hydrolase_d"/>
</dbReference>
<evidence type="ECO:0000259" key="10">
    <source>
        <dbReference type="Pfam" id="PF00576"/>
    </source>
</evidence>
<dbReference type="InterPro" id="IPR036817">
    <property type="entry name" value="Transthyretin/HIU_hydrolase_sf"/>
</dbReference>
<dbReference type="InterPro" id="IPR000895">
    <property type="entry name" value="Transthyretin/HIU_hydrolase"/>
</dbReference>
<keyword evidence="8 9" id="KW-0378">Hydrolase</keyword>
<accession>A0ABS2HEP4</accession>
<dbReference type="InterPro" id="IPR023418">
    <property type="entry name" value="Thyroxine_BS"/>
</dbReference>
<evidence type="ECO:0000256" key="4">
    <source>
        <dbReference type="ARBA" id="ARBA00011881"/>
    </source>
</evidence>
<comment type="subunit">
    <text evidence="4 9">Homotetramer.</text>
</comment>
<evidence type="ECO:0000256" key="3">
    <source>
        <dbReference type="ARBA" id="ARBA00009850"/>
    </source>
</evidence>
<feature type="domain" description="Transthyretin/hydroxyisourate hydrolase" evidence="10">
    <location>
        <begin position="4"/>
        <end position="108"/>
    </location>
</feature>
<sequence>MPTISCHVLDTAQGLPAPNIDVSLFVLGQQQPIATGITDIDGRVVLDTSNQSIESNTLQLRFYTADYCLAQYKSAFYPFVDVHFTVDPEQGYHIPLLLSPYAYSTYRGS</sequence>
<dbReference type="Pfam" id="PF00576">
    <property type="entry name" value="Transthyretin"/>
    <property type="match status" value="1"/>
</dbReference>
<proteinExistence type="inferred from homology"/>
<comment type="similarity">
    <text evidence="3 9">Belongs to the transthyretin family. 5-hydroxyisourate hydrolase subfamily.</text>
</comment>